<dbReference type="SUPFAM" id="SSF47729">
    <property type="entry name" value="IHF-like DNA-binding proteins"/>
    <property type="match status" value="1"/>
</dbReference>
<dbReference type="EMBL" id="JABEQB010000031">
    <property type="protein sequence ID" value="NNG67549.1"/>
    <property type="molecule type" value="Genomic_DNA"/>
</dbReference>
<dbReference type="GO" id="GO:0003677">
    <property type="term" value="F:DNA binding"/>
    <property type="evidence" value="ECO:0007669"/>
    <property type="project" value="InterPro"/>
</dbReference>
<dbReference type="InterPro" id="IPR000119">
    <property type="entry name" value="Hist_DNA-bd"/>
</dbReference>
<evidence type="ECO:0000313" key="1">
    <source>
        <dbReference type="EMBL" id="NNG67549.1"/>
    </source>
</evidence>
<proteinExistence type="predicted"/>
<gene>
    <name evidence="1" type="ORF">HKI81_10045</name>
</gene>
<evidence type="ECO:0000313" key="2">
    <source>
        <dbReference type="Proteomes" id="UP000529861"/>
    </source>
</evidence>
<dbReference type="Pfam" id="PF00216">
    <property type="entry name" value="Bac_DNA_binding"/>
    <property type="match status" value="1"/>
</dbReference>
<dbReference type="InterPro" id="IPR010992">
    <property type="entry name" value="IHF-like_DNA-bd_dom_sf"/>
</dbReference>
<comment type="caution">
    <text evidence="1">The sequence shown here is derived from an EMBL/GenBank/DDBJ whole genome shotgun (WGS) entry which is preliminary data.</text>
</comment>
<dbReference type="Gene3D" id="4.10.520.10">
    <property type="entry name" value="IHF-like DNA-binding proteins"/>
    <property type="match status" value="1"/>
</dbReference>
<protein>
    <recommendedName>
        <fullName evidence="3">Integration host factor subunit beta</fullName>
    </recommendedName>
</protein>
<name>A0A7Y2L879_9THEO</name>
<accession>A0A7Y2L879</accession>
<reference evidence="1 2" key="1">
    <citation type="submission" date="2020-04" db="EMBL/GenBank/DDBJ databases">
        <title>Draft genome sequence of Caldanaerobacter sunterraneus. strain 1523vc isolated from Griffin hot spring, Kamchatka, Russia.</title>
        <authorList>
            <person name="Toshchakov S.V."/>
            <person name="Podosokorskaya O.A."/>
            <person name="Kublanov I.V."/>
            <person name="Korzhenkov A."/>
            <person name="Patrushev M.V."/>
        </authorList>
    </citation>
    <scope>NUCLEOTIDE SEQUENCE [LARGE SCALE GENOMIC DNA]</scope>
    <source>
        <strain evidence="1 2">1523vc</strain>
    </source>
</reference>
<evidence type="ECO:0008006" key="3">
    <source>
        <dbReference type="Google" id="ProtNLM"/>
    </source>
</evidence>
<dbReference type="AlphaFoldDB" id="A0A7Y2L879"/>
<dbReference type="Proteomes" id="UP000529861">
    <property type="component" value="Unassembled WGS sequence"/>
</dbReference>
<dbReference type="GO" id="GO:0030527">
    <property type="term" value="F:structural constituent of chromatin"/>
    <property type="evidence" value="ECO:0007669"/>
    <property type="project" value="InterPro"/>
</dbReference>
<dbReference type="RefSeq" id="WP_170271341.1">
    <property type="nucleotide sequence ID" value="NZ_JABEQB010000031.1"/>
</dbReference>
<sequence length="98" mass="11734">MNRTELIKEVSKRSEIDKDKLDEIFDFFLKVMIENIHNLYIRGFGKFQVRVYKPKVYHDVVENKLKESDIRVRIVFMPSKKVLKNIKKEIRKYGSGNA</sequence>
<organism evidence="1 2">
    <name type="scientific">Caldanaerobacter subterraneus</name>
    <dbReference type="NCBI Taxonomy" id="911092"/>
    <lineage>
        <taxon>Bacteria</taxon>
        <taxon>Bacillati</taxon>
        <taxon>Bacillota</taxon>
        <taxon>Clostridia</taxon>
        <taxon>Thermoanaerobacterales</taxon>
        <taxon>Thermoanaerobacteraceae</taxon>
        <taxon>Caldanaerobacter</taxon>
    </lineage>
</organism>